<gene>
    <name evidence="1" type="ORF">S01H4_08300</name>
</gene>
<name>X0ZG27_9ZZZZ</name>
<comment type="caution">
    <text evidence="1">The sequence shown here is derived from an EMBL/GenBank/DDBJ whole genome shotgun (WGS) entry which is preliminary data.</text>
</comment>
<dbReference type="EMBL" id="BART01002830">
    <property type="protein sequence ID" value="GAG68600.1"/>
    <property type="molecule type" value="Genomic_DNA"/>
</dbReference>
<protein>
    <submittedName>
        <fullName evidence="1">Uncharacterized protein</fullName>
    </submittedName>
</protein>
<evidence type="ECO:0000313" key="1">
    <source>
        <dbReference type="EMBL" id="GAG68600.1"/>
    </source>
</evidence>
<organism evidence="1">
    <name type="scientific">marine sediment metagenome</name>
    <dbReference type="NCBI Taxonomy" id="412755"/>
    <lineage>
        <taxon>unclassified sequences</taxon>
        <taxon>metagenomes</taxon>
        <taxon>ecological metagenomes</taxon>
    </lineage>
</organism>
<proteinExistence type="predicted"/>
<dbReference type="AlphaFoldDB" id="X0ZG27"/>
<accession>X0ZG27</accession>
<reference evidence="1" key="1">
    <citation type="journal article" date="2014" name="Front. Microbiol.">
        <title>High frequency of phylogenetically diverse reductive dehalogenase-homologous genes in deep subseafloor sedimentary metagenomes.</title>
        <authorList>
            <person name="Kawai M."/>
            <person name="Futagami T."/>
            <person name="Toyoda A."/>
            <person name="Takaki Y."/>
            <person name="Nishi S."/>
            <person name="Hori S."/>
            <person name="Arai W."/>
            <person name="Tsubouchi T."/>
            <person name="Morono Y."/>
            <person name="Uchiyama I."/>
            <person name="Ito T."/>
            <person name="Fujiyama A."/>
            <person name="Inagaki F."/>
            <person name="Takami H."/>
        </authorList>
    </citation>
    <scope>NUCLEOTIDE SEQUENCE</scope>
    <source>
        <strain evidence="1">Expedition CK06-06</strain>
    </source>
</reference>
<sequence>MSDATDGVFSSVDLSAFVDPLHSLAFHIVSANIEITQNVAPYGLLDSSTAATTPNAFGMQIATGAQTAMLRPNDGKVVFHKFAAYMHDVDAVTSWTEETWHVKTLWPEGYVAVVDNLTAMAQATADVSATVRMSYTITGYQRKVSANQLASLLVAQTQT</sequence>